<feature type="compositionally biased region" description="Low complexity" evidence="1">
    <location>
        <begin position="383"/>
        <end position="392"/>
    </location>
</feature>
<feature type="region of interest" description="Disordered" evidence="1">
    <location>
        <begin position="105"/>
        <end position="178"/>
    </location>
</feature>
<evidence type="ECO:0000256" key="1">
    <source>
        <dbReference type="SAM" id="MobiDB-lite"/>
    </source>
</evidence>
<organism evidence="2 3">
    <name type="scientific">Candidatus Bealeia paramacronuclearis</name>
    <dbReference type="NCBI Taxonomy" id="1921001"/>
    <lineage>
        <taxon>Bacteria</taxon>
        <taxon>Pseudomonadati</taxon>
        <taxon>Pseudomonadota</taxon>
        <taxon>Alphaproteobacteria</taxon>
        <taxon>Holosporales</taxon>
        <taxon>Holosporaceae</taxon>
        <taxon>Candidatus Bealeia</taxon>
    </lineage>
</organism>
<feature type="region of interest" description="Disordered" evidence="1">
    <location>
        <begin position="383"/>
        <end position="412"/>
    </location>
</feature>
<sequence>MSAGFDLRYLLTVPAAIVGVSSGGNYYSEKNQFPSPPTNIEHDSTLLFRIKTIPTKTEENPLVRLQKQAESHSSLTSLEVLLYQVPLGPDTKYVSNLKGGFNNGFGDVHPLKNVSEKKKRETERNIHSLNLNRDERLDEKREPSQTEGAGKPEEEMHSEASTERDAKKDRSDEHSAGLGTYPKIIKTLPEIHFLDTFSPVLSSSSDAPIANHREVRIEPPIELPPPPSLSGNKQKNIHGPFARKRSLTSPPKFISGEHTFTETFSAELTPTQGIKNYAHTTRARSESVPNLYKNFLEKESFVKFISLQLPEEVSLQTSFAEENPFENLDTSLFEGAVSGTNGPNNATVTTSSNMVTPHAALPSAGLITISNTGVTPNALNSSTTTLVSNSGNATTLPSSNAPSNGTTSLTLQDDNPLEAFDDNLFAAPKPPRNLRPRPVPLNVTSSNSNTVTTITTLNGATTTLVSNHSNATTLPSSNPPSNVVSAQEENPFENLDTSLFDEIDAFTPTLISAPVITTPFSTPPLLTKKNSFKIKKRVNVTFLKNPKKQIAPFKFKKTTFTYSLEHSNGFRCTTGSQHVLFYIFTAHPFKSNFTGHSQSATLATI</sequence>
<proteinExistence type="predicted"/>
<dbReference type="Proteomes" id="UP001330434">
    <property type="component" value="Chromosome"/>
</dbReference>
<accession>A0ABZ2C4L3</accession>
<evidence type="ECO:0000313" key="2">
    <source>
        <dbReference type="EMBL" id="WVX67389.1"/>
    </source>
</evidence>
<gene>
    <name evidence="2" type="ORF">Bealeia1_01591</name>
</gene>
<dbReference type="EMBL" id="CP133270">
    <property type="protein sequence ID" value="WVX67389.1"/>
    <property type="molecule type" value="Genomic_DNA"/>
</dbReference>
<dbReference type="RefSeq" id="WP_331256150.1">
    <property type="nucleotide sequence ID" value="NZ_CP133270.1"/>
</dbReference>
<feature type="compositionally biased region" description="Basic and acidic residues" evidence="1">
    <location>
        <begin position="114"/>
        <end position="175"/>
    </location>
</feature>
<protein>
    <submittedName>
        <fullName evidence="2">Uncharacterized protein</fullName>
    </submittedName>
</protein>
<name>A0ABZ2C4L3_9PROT</name>
<evidence type="ECO:0000313" key="3">
    <source>
        <dbReference type="Proteomes" id="UP001330434"/>
    </source>
</evidence>
<feature type="region of interest" description="Disordered" evidence="1">
    <location>
        <begin position="426"/>
        <end position="447"/>
    </location>
</feature>
<keyword evidence="3" id="KW-1185">Reference proteome</keyword>
<feature type="compositionally biased region" description="Pro residues" evidence="1">
    <location>
        <begin position="428"/>
        <end position="439"/>
    </location>
</feature>
<reference evidence="2 3" key="1">
    <citation type="journal article" date="2024" name="Environ. Microbiol.">
        <title>Novel evolutionary insights on the interactions of the Holosporales (Alphaproteobacteria) with eukaryotic hosts from comparative genomics.</title>
        <authorList>
            <person name="Giovannini M."/>
            <person name="Petroni G."/>
            <person name="Castelli M."/>
        </authorList>
    </citation>
    <scope>NUCLEOTIDE SEQUENCE [LARGE SCALE GENOMIC DNA]</scope>
    <source>
        <strain evidence="2 3">US_Bl 15I1</strain>
    </source>
</reference>
<feature type="compositionally biased region" description="Polar residues" evidence="1">
    <location>
        <begin position="393"/>
        <end position="412"/>
    </location>
</feature>